<feature type="transmembrane region" description="Helical" evidence="6">
    <location>
        <begin position="150"/>
        <end position="170"/>
    </location>
</feature>
<evidence type="ECO:0000256" key="1">
    <source>
        <dbReference type="ARBA" id="ARBA00004651"/>
    </source>
</evidence>
<proteinExistence type="inferred from homology"/>
<dbReference type="GO" id="GO:0005886">
    <property type="term" value="C:plasma membrane"/>
    <property type="evidence" value="ECO:0007669"/>
    <property type="project" value="UniProtKB-SubCell"/>
</dbReference>
<comment type="subcellular location">
    <subcellularLocation>
        <location evidence="1 6">Cell membrane</location>
        <topology evidence="1 6">Multi-pass membrane protein</topology>
    </subcellularLocation>
</comment>
<feature type="domain" description="VTT" evidence="7">
    <location>
        <begin position="88"/>
        <end position="202"/>
    </location>
</feature>
<evidence type="ECO:0000313" key="8">
    <source>
        <dbReference type="EMBL" id="QGZ37480.1"/>
    </source>
</evidence>
<evidence type="ECO:0000259" key="7">
    <source>
        <dbReference type="Pfam" id="PF09335"/>
    </source>
</evidence>
<keyword evidence="5 6" id="KW-0472">Membrane</keyword>
<feature type="transmembrane region" description="Helical" evidence="6">
    <location>
        <begin position="236"/>
        <end position="253"/>
    </location>
</feature>
<evidence type="ECO:0000256" key="6">
    <source>
        <dbReference type="RuleBase" id="RU366058"/>
    </source>
</evidence>
<dbReference type="PANTHER" id="PTHR12677">
    <property type="entry name" value="GOLGI APPARATUS MEMBRANE PROTEIN TVP38-RELATED"/>
    <property type="match status" value="1"/>
</dbReference>
<evidence type="ECO:0000256" key="2">
    <source>
        <dbReference type="ARBA" id="ARBA00022475"/>
    </source>
</evidence>
<evidence type="ECO:0000313" key="9">
    <source>
        <dbReference type="Proteomes" id="UP000435648"/>
    </source>
</evidence>
<dbReference type="EMBL" id="CP046908">
    <property type="protein sequence ID" value="QGZ37480.1"/>
    <property type="molecule type" value="Genomic_DNA"/>
</dbReference>
<evidence type="ECO:0000256" key="5">
    <source>
        <dbReference type="ARBA" id="ARBA00023136"/>
    </source>
</evidence>
<feature type="transmembrane region" description="Helical" evidence="6">
    <location>
        <begin position="182"/>
        <end position="200"/>
    </location>
</feature>
<reference evidence="8 9" key="1">
    <citation type="submission" date="2019-12" db="EMBL/GenBank/DDBJ databases">
        <title>The genome of Stappia indica PHM037.</title>
        <authorList>
            <person name="Kacar D."/>
            <person name="Galan B."/>
            <person name="Canedo L."/>
            <person name="Rodriguez P."/>
            <person name="de la Calle F."/>
            <person name="Garcia J.L."/>
        </authorList>
    </citation>
    <scope>NUCLEOTIDE SEQUENCE [LARGE SCALE GENOMIC DNA]</scope>
    <source>
        <strain evidence="8 9">PHM037</strain>
    </source>
</reference>
<feature type="transmembrane region" description="Helical" evidence="6">
    <location>
        <begin position="24"/>
        <end position="46"/>
    </location>
</feature>
<dbReference type="Proteomes" id="UP000435648">
    <property type="component" value="Chromosome"/>
</dbReference>
<keyword evidence="2 6" id="KW-1003">Cell membrane</keyword>
<feature type="transmembrane region" description="Helical" evidence="6">
    <location>
        <begin position="97"/>
        <end position="123"/>
    </location>
</feature>
<protein>
    <recommendedName>
        <fullName evidence="6">TVP38/TMEM64 family membrane protein</fullName>
    </recommendedName>
</protein>
<comment type="similarity">
    <text evidence="6">Belongs to the TVP38/TMEM64 family.</text>
</comment>
<dbReference type="InterPro" id="IPR032816">
    <property type="entry name" value="VTT_dom"/>
</dbReference>
<feature type="transmembrane region" description="Helical" evidence="6">
    <location>
        <begin position="66"/>
        <end position="85"/>
    </location>
</feature>
<keyword evidence="3 6" id="KW-0812">Transmembrane</keyword>
<dbReference type="KEGG" id="siw:GH266_17195"/>
<evidence type="ECO:0000256" key="4">
    <source>
        <dbReference type="ARBA" id="ARBA00022989"/>
    </source>
</evidence>
<gene>
    <name evidence="8" type="ORF">GH266_17195</name>
</gene>
<dbReference type="Pfam" id="PF09335">
    <property type="entry name" value="VTT_dom"/>
    <property type="match status" value="1"/>
</dbReference>
<dbReference type="PANTHER" id="PTHR12677:SF59">
    <property type="entry name" value="GOLGI APPARATUS MEMBRANE PROTEIN TVP38-RELATED"/>
    <property type="match status" value="1"/>
</dbReference>
<dbReference type="OrthoDB" id="9779114at2"/>
<evidence type="ECO:0000256" key="3">
    <source>
        <dbReference type="ARBA" id="ARBA00022692"/>
    </source>
</evidence>
<dbReference type="InterPro" id="IPR015414">
    <property type="entry name" value="TMEM64"/>
</dbReference>
<name>A0A857CEN7_9HYPH</name>
<sequence length="264" mass="27573">MDSGEGRTGKASGPAPRRSSVRRFLPLAVILAAMALGYAFGLHEHLSLSELIRRRTELAGIVSDNLWLALAGFAAVYVAAVALSFPGASLLTVLGGFLFGWALGGTVVAFAATIGAGLIFLAARMSLGETLAARAGPFLSRLAEGFREDAFHYLLFLRLAPVFPFWLVNVAPAAFGMRLRPYLVATFVGILPGTYAYAFIGAGLDSVIAAQEAASPGCAAAGTCRIELSALVTPQLLLAFAALGLVALIPVAVRKWRGRKPPGT</sequence>
<organism evidence="8 9">
    <name type="scientific">Stappia indica</name>
    <dbReference type="NCBI Taxonomy" id="538381"/>
    <lineage>
        <taxon>Bacteria</taxon>
        <taxon>Pseudomonadati</taxon>
        <taxon>Pseudomonadota</taxon>
        <taxon>Alphaproteobacteria</taxon>
        <taxon>Hyphomicrobiales</taxon>
        <taxon>Stappiaceae</taxon>
        <taxon>Stappia</taxon>
    </lineage>
</organism>
<accession>A0A857CEN7</accession>
<dbReference type="AlphaFoldDB" id="A0A857CEN7"/>
<keyword evidence="4 6" id="KW-1133">Transmembrane helix</keyword>